<dbReference type="STRING" id="188932.AY601_3749"/>
<protein>
    <submittedName>
        <fullName evidence="2">SusD-like starch-binding protein associating with outer membrane</fullName>
    </submittedName>
</protein>
<gene>
    <name evidence="2" type="ORF">LY11_02673</name>
</gene>
<dbReference type="RefSeq" id="WP_111634148.1">
    <property type="nucleotide sequence ID" value="NZ_QLLR01000012.1"/>
</dbReference>
<evidence type="ECO:0000313" key="2">
    <source>
        <dbReference type="EMBL" id="RAJ29710.1"/>
    </source>
</evidence>
<dbReference type="SUPFAM" id="SSF48452">
    <property type="entry name" value="TPR-like"/>
    <property type="match status" value="1"/>
</dbReference>
<dbReference type="InterPro" id="IPR041662">
    <property type="entry name" value="SusD-like_2"/>
</dbReference>
<feature type="signal peptide" evidence="1">
    <location>
        <begin position="1"/>
        <end position="22"/>
    </location>
</feature>
<dbReference type="EMBL" id="QLLR01000012">
    <property type="protein sequence ID" value="RAJ29710.1"/>
    <property type="molecule type" value="Genomic_DNA"/>
</dbReference>
<proteinExistence type="predicted"/>
<organism evidence="2 3">
    <name type="scientific">Pedobacter cryoconitis</name>
    <dbReference type="NCBI Taxonomy" id="188932"/>
    <lineage>
        <taxon>Bacteria</taxon>
        <taxon>Pseudomonadati</taxon>
        <taxon>Bacteroidota</taxon>
        <taxon>Sphingobacteriia</taxon>
        <taxon>Sphingobacteriales</taxon>
        <taxon>Sphingobacteriaceae</taxon>
        <taxon>Pedobacter</taxon>
    </lineage>
</organism>
<feature type="chain" id="PRO_5016383408" evidence="1">
    <location>
        <begin position="23"/>
        <end position="533"/>
    </location>
</feature>
<keyword evidence="1" id="KW-0732">Signal</keyword>
<dbReference type="OrthoDB" id="9766256at2"/>
<comment type="caution">
    <text evidence="2">The sequence shown here is derived from an EMBL/GenBank/DDBJ whole genome shotgun (WGS) entry which is preliminary data.</text>
</comment>
<name>A0A327SKG7_9SPHI</name>
<dbReference type="Gene3D" id="1.25.40.390">
    <property type="match status" value="1"/>
</dbReference>
<reference evidence="2 3" key="1">
    <citation type="submission" date="2018-06" db="EMBL/GenBank/DDBJ databases">
        <title>Genomic Encyclopedia of Archaeal and Bacterial Type Strains, Phase II (KMG-II): from individual species to whole genera.</title>
        <authorList>
            <person name="Goeker M."/>
        </authorList>
    </citation>
    <scope>NUCLEOTIDE SEQUENCE [LARGE SCALE GENOMIC DNA]</scope>
    <source>
        <strain evidence="2 3">DSM 14825</strain>
    </source>
</reference>
<accession>A0A327SKG7</accession>
<evidence type="ECO:0000313" key="3">
    <source>
        <dbReference type="Proteomes" id="UP000249754"/>
    </source>
</evidence>
<dbReference type="AlphaFoldDB" id="A0A327SKG7"/>
<dbReference type="InterPro" id="IPR011990">
    <property type="entry name" value="TPR-like_helical_dom_sf"/>
</dbReference>
<dbReference type="Proteomes" id="UP000249754">
    <property type="component" value="Unassembled WGS sequence"/>
</dbReference>
<sequence length="533" mass="59138">MKKYCTLLLSFLIVTQFGCSKAQLDKINTDPTKLPGELYNPDELLSTAQFKSSNKGYYQLLYQSTMMQQLASTYLYYNNGDKYVNAGSFTDYQGRIFEEGYADASTIREMQRLAKDKDPAAYSNLINIGDIMFVLILQRITDTYGDVPYSQASKAREGIKSPVYDRQEDVYKAMLSDLDQAITGLDPAKPKPTADLFYRGDIVKWKKFGYSLMLRAAMRLTKISPDLARPWVEKAAAAGTFSDTNDNAIVITDESNLDGQNGTSLALRTVSDYREVRWSKTLIDELRKNDDPRLGVIAEVPQNGLANNVNENLAGNTDTAVQIGLPNGYDLSGGTFDISKYAGYPGGTGTGADFAPLGKYSRPRTAVYLKLGGPNFVMTYAEIELLKAEAKVRGWNIPGTAAEHYANGLRGGLQAMAQLDQLAAIPDGVISAYVTKHPLDESSQEKSFEMINTQYWVSTGTCFNFIESWMNWKRSGYPALVPVNYPGNVTNGTIPRRLIYLSTEVLNNTDNYKAAVSRLPGGDLLTSRVWWDK</sequence>
<evidence type="ECO:0000256" key="1">
    <source>
        <dbReference type="SAM" id="SignalP"/>
    </source>
</evidence>
<dbReference type="Pfam" id="PF12771">
    <property type="entry name" value="SusD-like_2"/>
    <property type="match status" value="1"/>
</dbReference>